<evidence type="ECO:0000313" key="2">
    <source>
        <dbReference type="EMBL" id="KUP90563.1"/>
    </source>
</evidence>
<gene>
    <name evidence="2" type="primary">kaiB</name>
    <name evidence="2" type="ORF">TRIHO_44280</name>
</gene>
<dbReference type="RefSeq" id="WP_068248866.1">
    <property type="nucleotide sequence ID" value="NZ_LPUY01000138.1"/>
</dbReference>
<accession>A0A132BQ78</accession>
<feature type="domain" description="KaiB" evidence="1">
    <location>
        <begin position="6"/>
        <end position="87"/>
    </location>
</feature>
<dbReference type="EMBL" id="LPUY01000138">
    <property type="protein sequence ID" value="KUP90563.1"/>
    <property type="molecule type" value="Genomic_DNA"/>
</dbReference>
<comment type="caution">
    <text evidence="2">The sequence shown here is derived from an EMBL/GenBank/DDBJ whole genome shotgun (WGS) entry which is preliminary data.</text>
</comment>
<dbReference type="SMART" id="SM01248">
    <property type="entry name" value="KaiB"/>
    <property type="match status" value="1"/>
</dbReference>
<dbReference type="CDD" id="cd02978">
    <property type="entry name" value="KaiB_like"/>
    <property type="match status" value="1"/>
</dbReference>
<organism evidence="2 3">
    <name type="scientific">Tritonibacter horizontis</name>
    <dbReference type="NCBI Taxonomy" id="1768241"/>
    <lineage>
        <taxon>Bacteria</taxon>
        <taxon>Pseudomonadati</taxon>
        <taxon>Pseudomonadota</taxon>
        <taxon>Alphaproteobacteria</taxon>
        <taxon>Rhodobacterales</taxon>
        <taxon>Paracoccaceae</taxon>
        <taxon>Tritonibacter</taxon>
    </lineage>
</organism>
<evidence type="ECO:0000313" key="3">
    <source>
        <dbReference type="Proteomes" id="UP000068382"/>
    </source>
</evidence>
<dbReference type="PANTHER" id="PTHR41709:SF2">
    <property type="entry name" value="CIRCADIAN CLOCK PROTEIN KAIB2"/>
    <property type="match status" value="1"/>
</dbReference>
<dbReference type="SUPFAM" id="SSF52833">
    <property type="entry name" value="Thioredoxin-like"/>
    <property type="match status" value="1"/>
</dbReference>
<name>A0A132BQ78_9RHOB</name>
<dbReference type="AlphaFoldDB" id="A0A132BQ78"/>
<keyword evidence="3" id="KW-1185">Reference proteome</keyword>
<evidence type="ECO:0000259" key="1">
    <source>
        <dbReference type="SMART" id="SM01248"/>
    </source>
</evidence>
<protein>
    <submittedName>
        <fullName evidence="2">Circadian clock protein KaiB</fullName>
    </submittedName>
</protein>
<dbReference type="OrthoDB" id="5458519at2"/>
<dbReference type="InterPro" id="IPR011649">
    <property type="entry name" value="KaiB_domain"/>
</dbReference>
<dbReference type="Proteomes" id="UP000068382">
    <property type="component" value="Unassembled WGS sequence"/>
</dbReference>
<dbReference type="InterPro" id="IPR036249">
    <property type="entry name" value="Thioredoxin-like_sf"/>
</dbReference>
<sequence>MKYILRLYIAGSSHSSSAAIAQLEEICKNHLSESYQLEVIDVLENPEMAEKDKVIATPTLIRELPPPLRKIIGSLTERQKLLIGLDLIEADRLTQGENK</sequence>
<dbReference type="GO" id="GO:0048511">
    <property type="term" value="P:rhythmic process"/>
    <property type="evidence" value="ECO:0007669"/>
    <property type="project" value="InterPro"/>
</dbReference>
<dbReference type="PANTHER" id="PTHR41709">
    <property type="entry name" value="KAIB-LIKE PROTEIN 1"/>
    <property type="match status" value="1"/>
</dbReference>
<proteinExistence type="predicted"/>
<dbReference type="Gene3D" id="3.40.30.10">
    <property type="entry name" value="Glutaredoxin"/>
    <property type="match status" value="1"/>
</dbReference>
<dbReference type="Pfam" id="PF07689">
    <property type="entry name" value="KaiB"/>
    <property type="match status" value="1"/>
</dbReference>
<dbReference type="InterPro" id="IPR039022">
    <property type="entry name" value="KaiB-like"/>
</dbReference>
<reference evidence="2 3" key="1">
    <citation type="submission" date="2015-12" db="EMBL/GenBank/DDBJ databases">
        <title>Genome sequence of the marine Rhodobacteraceae strain O3.65, Candidatus Tritonibacter horizontis.</title>
        <authorList>
            <person name="Poehlein A."/>
            <person name="Giebel H.A."/>
            <person name="Voget S."/>
            <person name="Brinkhoff T."/>
        </authorList>
    </citation>
    <scope>NUCLEOTIDE SEQUENCE [LARGE SCALE GENOMIC DNA]</scope>
    <source>
        <strain evidence="2 3">O3.65</strain>
    </source>
</reference>